<comment type="subunit">
    <text evidence="11">Heterotrimer of RecB, RecC and RecD. All subunits contribute to DNA-binding.</text>
</comment>
<dbReference type="InterPro" id="IPR027417">
    <property type="entry name" value="P-loop_NTPase"/>
</dbReference>
<keyword evidence="9 11" id="KW-0234">DNA repair</keyword>
<dbReference type="CDD" id="cd18809">
    <property type="entry name" value="SF1_C_RecD"/>
    <property type="match status" value="1"/>
</dbReference>
<evidence type="ECO:0000256" key="2">
    <source>
        <dbReference type="ARBA" id="ARBA00022741"/>
    </source>
</evidence>
<dbReference type="HAMAP" id="MF_01487">
    <property type="entry name" value="RecD"/>
    <property type="match status" value="1"/>
</dbReference>
<dbReference type="SMART" id="SM00382">
    <property type="entry name" value="AAA"/>
    <property type="match status" value="1"/>
</dbReference>
<evidence type="ECO:0000256" key="6">
    <source>
        <dbReference type="ARBA" id="ARBA00022839"/>
    </source>
</evidence>
<keyword evidence="3 11" id="KW-0227">DNA damage</keyword>
<dbReference type="CDD" id="cd17933">
    <property type="entry name" value="DEXSc_RecD-like"/>
    <property type="match status" value="1"/>
</dbReference>
<dbReference type="InterPro" id="IPR050534">
    <property type="entry name" value="Coronavir_polyprotein_1ab"/>
</dbReference>
<comment type="caution">
    <text evidence="13">The sequence shown here is derived from an EMBL/GenBank/DDBJ whole genome shotgun (WGS) entry which is preliminary data.</text>
</comment>
<keyword evidence="4 11" id="KW-0378">Hydrolase</keyword>
<dbReference type="GO" id="GO:0017116">
    <property type="term" value="F:single-stranded DNA helicase activity"/>
    <property type="evidence" value="ECO:0007669"/>
    <property type="project" value="TreeGrafter"/>
</dbReference>
<keyword evidence="2 11" id="KW-0547">Nucleotide-binding</keyword>
<comment type="catalytic activity">
    <reaction evidence="11">
        <text>ATP + H2O = ADP + phosphate + H(+)</text>
        <dbReference type="Rhea" id="RHEA:13065"/>
        <dbReference type="ChEBI" id="CHEBI:15377"/>
        <dbReference type="ChEBI" id="CHEBI:15378"/>
        <dbReference type="ChEBI" id="CHEBI:30616"/>
        <dbReference type="ChEBI" id="CHEBI:43474"/>
        <dbReference type="ChEBI" id="CHEBI:456216"/>
        <dbReference type="EC" id="5.6.2.3"/>
    </reaction>
</comment>
<dbReference type="PANTHER" id="PTHR43788:SF6">
    <property type="entry name" value="DNA HELICASE B"/>
    <property type="match status" value="1"/>
</dbReference>
<dbReference type="PATRIC" id="fig|1141660.3.peg.988"/>
<dbReference type="GO" id="GO:0005524">
    <property type="term" value="F:ATP binding"/>
    <property type="evidence" value="ECO:0007669"/>
    <property type="project" value="UniProtKB-UniRule"/>
</dbReference>
<feature type="domain" description="AAA+ ATPase" evidence="12">
    <location>
        <begin position="169"/>
        <end position="328"/>
    </location>
</feature>
<keyword evidence="1 11" id="KW-0540">Nuclease</keyword>
<dbReference type="InterPro" id="IPR027785">
    <property type="entry name" value="UvrD-like_helicase_C"/>
</dbReference>
<dbReference type="EMBL" id="AKKN01000005">
    <property type="protein sequence ID" value="EKT60132.1"/>
    <property type="molecule type" value="Genomic_DNA"/>
</dbReference>
<evidence type="ECO:0000256" key="7">
    <source>
        <dbReference type="ARBA" id="ARBA00022840"/>
    </source>
</evidence>
<dbReference type="GO" id="GO:0043139">
    <property type="term" value="F:5'-3' DNA helicase activity"/>
    <property type="evidence" value="ECO:0007669"/>
    <property type="project" value="UniProtKB-UniRule"/>
</dbReference>
<dbReference type="InterPro" id="IPR049550">
    <property type="entry name" value="RecD_N"/>
</dbReference>
<dbReference type="HOGENOM" id="CLU_007524_1_2_6"/>
<keyword evidence="5 11" id="KW-0347">Helicase</keyword>
<dbReference type="EC" id="5.6.2.3" evidence="11"/>
<protein>
    <recommendedName>
        <fullName evidence="11">RecBCD enzyme subunit RecD</fullName>
        <ecNumber evidence="11">5.6.2.3</ecNumber>
    </recommendedName>
    <alternativeName>
        <fullName evidence="11">DNA 5'-3' helicase subunit RecD</fullName>
    </alternativeName>
    <alternativeName>
        <fullName evidence="11">Exonuclease V subunit RecD</fullName>
        <shortName evidence="11">ExoV subunit RecD</shortName>
    </alternativeName>
    <alternativeName>
        <fullName evidence="11">Helicase/nuclease RecBCD subunit RecD</fullName>
    </alternativeName>
</protein>
<dbReference type="FunFam" id="3.40.50.300:FF:000912">
    <property type="entry name" value="RecBCD enzyme subunit RecD"/>
    <property type="match status" value="1"/>
</dbReference>
<dbReference type="AlphaFoldDB" id="K8WRR4"/>
<evidence type="ECO:0000256" key="1">
    <source>
        <dbReference type="ARBA" id="ARBA00022722"/>
    </source>
</evidence>
<reference evidence="13 14" key="1">
    <citation type="journal article" date="2012" name="BMC Genomics">
        <title>Comparative genomics of bacteria in the genus Providencia isolated from wild Drosophila melanogaster.</title>
        <authorList>
            <person name="Galac M.R."/>
            <person name="Lazzaro B.P."/>
        </authorList>
    </citation>
    <scope>NUCLEOTIDE SEQUENCE [LARGE SCALE GENOMIC DNA]</scope>
    <source>
        <strain evidence="13 14">DSM 19967</strain>
    </source>
</reference>
<comment type="function">
    <text evidence="11">A helicase/nuclease that prepares dsDNA breaks (DSB) for recombinational DNA repair. Binds to DSBs and unwinds DNA via a highly rapid and processive ATP-dependent bidirectional helicase activity. Unwinds dsDNA until it encounters a Chi (crossover hotspot instigator) sequence from the 3' direction. Cuts ssDNA a few nucleotides 3' to the Chi site. The properties and activities of the enzyme are changed at Chi. The Chi-altered holoenzyme produces a long 3'-ssDNA overhang and facilitates RecA-binding to the ssDNA for homologous DNA recombination and repair. Holoenzyme degrades any linearized DNA that is unable to undergo homologous recombination. In the holoenzyme this subunit has ssDNA-dependent ATPase and 5'-3' helicase activity. When added to pre-assembled RecBC greatly stimulates nuclease activity and augments holoenzyme processivity. Negatively regulates the RecA-loading ability of RecBCD.</text>
</comment>
<dbReference type="InterPro" id="IPR041851">
    <property type="entry name" value="RecD_N_sf"/>
</dbReference>
<feature type="binding site" evidence="11">
    <location>
        <begin position="177"/>
        <end position="184"/>
    </location>
    <ligand>
        <name>ATP</name>
        <dbReference type="ChEBI" id="CHEBI:30616"/>
    </ligand>
</feature>
<dbReference type="Pfam" id="PF21185">
    <property type="entry name" value="RecD_N"/>
    <property type="match status" value="1"/>
</dbReference>
<comment type="similarity">
    <text evidence="11">Belongs to the RecD family.</text>
</comment>
<evidence type="ECO:0000256" key="5">
    <source>
        <dbReference type="ARBA" id="ARBA00022806"/>
    </source>
</evidence>
<dbReference type="NCBIfam" id="NF008127">
    <property type="entry name" value="PRK10875.1"/>
    <property type="match status" value="1"/>
</dbReference>
<accession>K8WRR4</accession>
<sequence>MIKTLFKKAIEKRLLTPLDVQFAYHIIRDENPILLLVAAFLSAETMAGHVCLSITDITPEQLFSGRHPELAIEFWRAIGDTDAEAIFETIKNAPSVTLAGENKLSPFVLSGSFLYFQRLWQYEQNVSQYFSHAGSLNQHAQDIKLTLDSLFSHADDIDWQKVAAAVAVTSKVSVISGGPGTGKTTTVARILAALIKLAVANNQTINIELAAPTGKAAARLTESLGAALAGLSLNAEESRMLPNQAKTLHRLLGAQPESQHFRYNRDNNLILDVLIVDEASMVDLPMMSKLIEALPPDARLIFLGDKDQLASVEAGAVLGDICQFANMGYSLQRANELTQLTGYSLDNFTSEKGPLIRNNLCLLRKSYRFSSSSGIGQLASAVNEGNAKQVEKLLNNELNDVNSYSQDTEDDYAQMLIAAAGHYQDYLLAVKANSSAEQVLHKFNQYRLLSALRDGPYGVIGLNEKLEKLLQRQGLIHRSFNQSNKHYAGRPIMISRNDSPLGLFNGDIGIILPDTDGALRAYFQFPDGTIKGIQPNRLPLHETAYAMTVHKSQGSEFTHTALVLPKVYSPVITRELVYTAITRAKKELSLYCSPKILRRAIETPTRRRSGLAMQLMATNAVNGKI</sequence>
<dbReference type="GO" id="GO:0003677">
    <property type="term" value="F:DNA binding"/>
    <property type="evidence" value="ECO:0007669"/>
    <property type="project" value="UniProtKB-UniRule"/>
</dbReference>
<evidence type="ECO:0000313" key="14">
    <source>
        <dbReference type="Proteomes" id="UP000010290"/>
    </source>
</evidence>
<dbReference type="NCBIfam" id="TIGR01447">
    <property type="entry name" value="recD"/>
    <property type="match status" value="1"/>
</dbReference>
<dbReference type="Gene3D" id="1.10.10.1020">
    <property type="entry name" value="RecBCD complex, subunit RecD, N-terminal domain"/>
    <property type="match status" value="1"/>
</dbReference>
<evidence type="ECO:0000256" key="4">
    <source>
        <dbReference type="ARBA" id="ARBA00022801"/>
    </source>
</evidence>
<dbReference type="GO" id="GO:0000724">
    <property type="term" value="P:double-strand break repair via homologous recombination"/>
    <property type="evidence" value="ECO:0007669"/>
    <property type="project" value="UniProtKB-UniRule"/>
</dbReference>
<dbReference type="Pfam" id="PF13538">
    <property type="entry name" value="UvrD_C_2"/>
    <property type="match status" value="1"/>
</dbReference>
<dbReference type="GO" id="GO:0016887">
    <property type="term" value="F:ATP hydrolysis activity"/>
    <property type="evidence" value="ECO:0007669"/>
    <property type="project" value="RHEA"/>
</dbReference>
<dbReference type="Gene3D" id="3.40.50.300">
    <property type="entry name" value="P-loop containing nucleotide triphosphate hydrolases"/>
    <property type="match status" value="3"/>
</dbReference>
<dbReference type="SUPFAM" id="SSF52540">
    <property type="entry name" value="P-loop containing nucleoside triphosphate hydrolases"/>
    <property type="match status" value="2"/>
</dbReference>
<dbReference type="PANTHER" id="PTHR43788">
    <property type="entry name" value="DNA2/NAM7 HELICASE FAMILY MEMBER"/>
    <property type="match status" value="1"/>
</dbReference>
<evidence type="ECO:0000256" key="11">
    <source>
        <dbReference type="HAMAP-Rule" id="MF_01487"/>
    </source>
</evidence>
<evidence type="ECO:0000256" key="8">
    <source>
        <dbReference type="ARBA" id="ARBA00023125"/>
    </source>
</evidence>
<keyword evidence="14" id="KW-1185">Reference proteome</keyword>
<dbReference type="FunFam" id="3.40.50.300:FF:000965">
    <property type="entry name" value="RecBCD enzyme subunit RecD"/>
    <property type="match status" value="1"/>
</dbReference>
<dbReference type="Pfam" id="PF13245">
    <property type="entry name" value="AAA_19"/>
    <property type="match status" value="1"/>
</dbReference>
<dbReference type="GO" id="GO:0009338">
    <property type="term" value="C:exodeoxyribonuclease V complex"/>
    <property type="evidence" value="ECO:0007669"/>
    <property type="project" value="InterPro"/>
</dbReference>
<keyword evidence="8 11" id="KW-0238">DNA-binding</keyword>
<dbReference type="InterPro" id="IPR003593">
    <property type="entry name" value="AAA+_ATPase"/>
</dbReference>
<evidence type="ECO:0000256" key="10">
    <source>
        <dbReference type="ARBA" id="ARBA00023235"/>
    </source>
</evidence>
<keyword evidence="7 11" id="KW-0067">ATP-binding</keyword>
<evidence type="ECO:0000313" key="13">
    <source>
        <dbReference type="EMBL" id="EKT60132.1"/>
    </source>
</evidence>
<keyword evidence="6 11" id="KW-0269">Exonuclease</keyword>
<evidence type="ECO:0000256" key="3">
    <source>
        <dbReference type="ARBA" id="ARBA00022763"/>
    </source>
</evidence>
<dbReference type="OrthoDB" id="9803432at2"/>
<gene>
    <name evidence="11 13" type="primary">recD</name>
    <name evidence="13" type="ORF">OO7_04874</name>
</gene>
<keyword evidence="10 11" id="KW-0413">Isomerase</keyword>
<dbReference type="GO" id="GO:0008854">
    <property type="term" value="F:exodeoxyribonuclease V activity"/>
    <property type="evidence" value="ECO:0007669"/>
    <property type="project" value="InterPro"/>
</dbReference>
<dbReference type="Proteomes" id="UP000010290">
    <property type="component" value="Chromosome"/>
</dbReference>
<organism evidence="13 14">
    <name type="scientific">Providencia sneebia DSM 19967</name>
    <dbReference type="NCBI Taxonomy" id="1141660"/>
    <lineage>
        <taxon>Bacteria</taxon>
        <taxon>Pseudomonadati</taxon>
        <taxon>Pseudomonadota</taxon>
        <taxon>Gammaproteobacteria</taxon>
        <taxon>Enterobacterales</taxon>
        <taxon>Morganellaceae</taxon>
        <taxon>Providencia</taxon>
    </lineage>
</organism>
<evidence type="ECO:0000259" key="12">
    <source>
        <dbReference type="SMART" id="SM00382"/>
    </source>
</evidence>
<dbReference type="InterPro" id="IPR006344">
    <property type="entry name" value="RecD"/>
</dbReference>
<comment type="miscellaneous">
    <text evidence="11">In the RecBCD complex, RecB has a slow 3'-5' helicase, an exonuclease activity and loads RecA onto ssDNA, RecD has a fast 5'-3' helicase activity, while RecC stimulates the ATPase and processivity of the RecB helicase and contributes to recognition of the Chi site.</text>
</comment>
<name>K8WRR4_9GAMM</name>
<proteinExistence type="inferred from homology"/>
<evidence type="ECO:0000256" key="9">
    <source>
        <dbReference type="ARBA" id="ARBA00023204"/>
    </source>
</evidence>